<dbReference type="InterPro" id="IPR005693">
    <property type="entry name" value="Mce"/>
</dbReference>
<dbReference type="GO" id="GO:0051701">
    <property type="term" value="P:biological process involved in interaction with host"/>
    <property type="evidence" value="ECO:0007669"/>
    <property type="project" value="TreeGrafter"/>
</dbReference>
<evidence type="ECO:0000259" key="2">
    <source>
        <dbReference type="Pfam" id="PF02470"/>
    </source>
</evidence>
<keyword evidence="1" id="KW-1133">Transmembrane helix</keyword>
<dbReference type="NCBIfam" id="TIGR00996">
    <property type="entry name" value="Mtu_fam_mce"/>
    <property type="match status" value="1"/>
</dbReference>
<name>A0A927PNA0_9ACTN</name>
<dbReference type="AlphaFoldDB" id="A0A927PNA0"/>
<evidence type="ECO:0000313" key="5">
    <source>
        <dbReference type="Proteomes" id="UP000642993"/>
    </source>
</evidence>
<dbReference type="PANTHER" id="PTHR33371:SF19">
    <property type="entry name" value="MCE-FAMILY PROTEIN MCE4A"/>
    <property type="match status" value="1"/>
</dbReference>
<reference evidence="4" key="1">
    <citation type="submission" date="2020-09" db="EMBL/GenBank/DDBJ databases">
        <title>Hoyosella lacisalsi sp. nov., a halotolerant actinobacterium isolated from soil of Lake Gudzhirganskoe.</title>
        <authorList>
            <person name="Yang Q."/>
            <person name="Guo P.Y."/>
            <person name="Liu S.W."/>
            <person name="Li F.N."/>
            <person name="Sun C.H."/>
        </authorList>
    </citation>
    <scope>NUCLEOTIDE SEQUENCE</scope>
    <source>
        <strain evidence="4">G463</strain>
    </source>
</reference>
<evidence type="ECO:0000313" key="4">
    <source>
        <dbReference type="EMBL" id="MBD8507817.1"/>
    </source>
</evidence>
<evidence type="ECO:0000256" key="1">
    <source>
        <dbReference type="SAM" id="Phobius"/>
    </source>
</evidence>
<feature type="domain" description="Mammalian cell entry C-terminal" evidence="3">
    <location>
        <begin position="125"/>
        <end position="346"/>
    </location>
</feature>
<keyword evidence="5" id="KW-1185">Reference proteome</keyword>
<comment type="caution">
    <text evidence="4">The sequence shown here is derived from an EMBL/GenBank/DDBJ whole genome shotgun (WGS) entry which is preliminary data.</text>
</comment>
<dbReference type="InterPro" id="IPR024516">
    <property type="entry name" value="Mce_C"/>
</dbReference>
<dbReference type="InterPro" id="IPR052336">
    <property type="entry name" value="MlaD_Phospholipid_Transporter"/>
</dbReference>
<sequence length="447" mass="47806">MSAAPSKNRLRFVGLIFLVLILTFVLMTVLIFMKVFKPVTKATVMVETLGNSLSNQADVKINGVDVGEVRSTSISPGGGQAEIEIAIDADRTSYVPENVTARIAPKTLFGERYVALILPENPVGEIQAGAVIPEATQGSVIDASRMYDVFHDLLTAVPPSDLAVTLGALNQAFDDRGDKLGVMIDRFQEMATSINTEQPNLEATVRDFATFADTYSDALPDLINALDTFRTTNQTVIEERSNVDAMLVSLTRSSNQLADFLNTNGGSLITIASDSRETLEMLARYSPAYGCAIGYFADLEPRLDRAFGAGLEDRGTGLSVTVELANPRGRYLPNQDEPRLFDTRGPVCYQPVPPGQGNFGQYPGGAINDGTYPVPSRNPGPQNLQELPDPLASVVSTSGPDLAGSAAERDALSVIYSQGTGIAPDDIPGWTTMIGAPVLRGAEVSIR</sequence>
<gene>
    <name evidence="4" type="ORF">HT102_15110</name>
</gene>
<dbReference type="Pfam" id="PF11887">
    <property type="entry name" value="Mce4_CUP1"/>
    <property type="match status" value="1"/>
</dbReference>
<dbReference type="InterPro" id="IPR003399">
    <property type="entry name" value="Mce/MlaD"/>
</dbReference>
<keyword evidence="1" id="KW-0812">Transmembrane</keyword>
<proteinExistence type="predicted"/>
<protein>
    <submittedName>
        <fullName evidence="4">MCE family protein</fullName>
    </submittedName>
</protein>
<dbReference type="GO" id="GO:0005576">
    <property type="term" value="C:extracellular region"/>
    <property type="evidence" value="ECO:0007669"/>
    <property type="project" value="TreeGrafter"/>
</dbReference>
<dbReference type="RefSeq" id="WP_192040284.1">
    <property type="nucleotide sequence ID" value="NZ_JACYWE010000011.1"/>
</dbReference>
<dbReference type="Pfam" id="PF02470">
    <property type="entry name" value="MlaD"/>
    <property type="match status" value="1"/>
</dbReference>
<organism evidence="4 5">
    <name type="scientific">Lolliginicoccus lacisalsi</name>
    <dbReference type="NCBI Taxonomy" id="2742202"/>
    <lineage>
        <taxon>Bacteria</taxon>
        <taxon>Bacillati</taxon>
        <taxon>Actinomycetota</taxon>
        <taxon>Actinomycetes</taxon>
        <taxon>Mycobacteriales</taxon>
        <taxon>Hoyosellaceae</taxon>
        <taxon>Lolliginicoccus</taxon>
    </lineage>
</organism>
<dbReference type="PANTHER" id="PTHR33371">
    <property type="entry name" value="INTERMEMBRANE PHOSPHOLIPID TRANSPORT SYSTEM BINDING PROTEIN MLAD-RELATED"/>
    <property type="match status" value="1"/>
</dbReference>
<dbReference type="EMBL" id="JACYWE010000011">
    <property type="protein sequence ID" value="MBD8507817.1"/>
    <property type="molecule type" value="Genomic_DNA"/>
</dbReference>
<evidence type="ECO:0000259" key="3">
    <source>
        <dbReference type="Pfam" id="PF11887"/>
    </source>
</evidence>
<feature type="transmembrane region" description="Helical" evidence="1">
    <location>
        <begin position="12"/>
        <end position="33"/>
    </location>
</feature>
<feature type="domain" description="Mce/MlaD" evidence="2">
    <location>
        <begin position="44"/>
        <end position="117"/>
    </location>
</feature>
<dbReference type="Proteomes" id="UP000642993">
    <property type="component" value="Unassembled WGS sequence"/>
</dbReference>
<keyword evidence="1" id="KW-0472">Membrane</keyword>
<accession>A0A927PNA0</accession>